<gene>
    <name evidence="4" type="ORF">GQE99_19120</name>
</gene>
<dbReference type="EMBL" id="WTUX01000022">
    <property type="protein sequence ID" value="MZR15135.1"/>
    <property type="molecule type" value="Genomic_DNA"/>
</dbReference>
<dbReference type="Proteomes" id="UP000467322">
    <property type="component" value="Unassembled WGS sequence"/>
</dbReference>
<dbReference type="GO" id="GO:0016787">
    <property type="term" value="F:hydrolase activity"/>
    <property type="evidence" value="ECO:0007669"/>
    <property type="project" value="UniProtKB-KW"/>
</dbReference>
<evidence type="ECO:0000256" key="1">
    <source>
        <dbReference type="ARBA" id="ARBA00001946"/>
    </source>
</evidence>
<comment type="caution">
    <text evidence="4">The sequence shown here is derived from an EMBL/GenBank/DDBJ whole genome shotgun (WGS) entry which is preliminary data.</text>
</comment>
<evidence type="ECO:0000259" key="3">
    <source>
        <dbReference type="PROSITE" id="PS51462"/>
    </source>
</evidence>
<protein>
    <submittedName>
        <fullName evidence="4">NUDIX domain-containing protein</fullName>
    </submittedName>
</protein>
<dbReference type="InterPro" id="IPR020084">
    <property type="entry name" value="NUDIX_hydrolase_CS"/>
</dbReference>
<dbReference type="PROSITE" id="PS00893">
    <property type="entry name" value="NUDIX_BOX"/>
    <property type="match status" value="1"/>
</dbReference>
<reference evidence="4 5" key="1">
    <citation type="submission" date="2019-12" db="EMBL/GenBank/DDBJ databases">
        <title>Maritimibacter sp. nov. sp. isolated from sea sand.</title>
        <authorList>
            <person name="Kim J."/>
            <person name="Jeong S.E."/>
            <person name="Jung H.S."/>
            <person name="Jeon C.O."/>
        </authorList>
    </citation>
    <scope>NUCLEOTIDE SEQUENCE [LARGE SCALE GENOMIC DNA]</scope>
    <source>
        <strain evidence="4 5">DP07</strain>
    </source>
</reference>
<proteinExistence type="predicted"/>
<dbReference type="Gene3D" id="3.90.79.10">
    <property type="entry name" value="Nucleoside Triphosphate Pyrophosphohydrolase"/>
    <property type="match status" value="1"/>
</dbReference>
<dbReference type="PANTHER" id="PTHR43046:SF14">
    <property type="entry name" value="MUTT_NUDIX FAMILY PROTEIN"/>
    <property type="match status" value="1"/>
</dbReference>
<dbReference type="PROSITE" id="PS51462">
    <property type="entry name" value="NUDIX"/>
    <property type="match status" value="1"/>
</dbReference>
<name>A0A845M520_9RHOB</name>
<dbReference type="InterPro" id="IPR000086">
    <property type="entry name" value="NUDIX_hydrolase_dom"/>
</dbReference>
<organism evidence="4 5">
    <name type="scientific">Maritimibacter harenae</name>
    <dbReference type="NCBI Taxonomy" id="2606218"/>
    <lineage>
        <taxon>Bacteria</taxon>
        <taxon>Pseudomonadati</taxon>
        <taxon>Pseudomonadota</taxon>
        <taxon>Alphaproteobacteria</taxon>
        <taxon>Rhodobacterales</taxon>
        <taxon>Roseobacteraceae</taxon>
        <taxon>Maritimibacter</taxon>
    </lineage>
</organism>
<evidence type="ECO:0000313" key="4">
    <source>
        <dbReference type="EMBL" id="MZR15135.1"/>
    </source>
</evidence>
<keyword evidence="2" id="KW-0378">Hydrolase</keyword>
<sequence>MDFSGTKLICLVGRRLVTLRRDCDPSIPWPGYWDLPGGGRDGDESPEACVLRETAEEVGLTLTPNDLIWRRFYPRPVAAWFFAARLPESAAADLSLGDEGQALALVDPAEWVLREDVIPHFRMRVAFAMEELHDL</sequence>
<keyword evidence="5" id="KW-1185">Reference proteome</keyword>
<evidence type="ECO:0000313" key="5">
    <source>
        <dbReference type="Proteomes" id="UP000467322"/>
    </source>
</evidence>
<dbReference type="Pfam" id="PF00293">
    <property type="entry name" value="NUDIX"/>
    <property type="match status" value="1"/>
</dbReference>
<dbReference type="AlphaFoldDB" id="A0A845M520"/>
<dbReference type="InterPro" id="IPR015797">
    <property type="entry name" value="NUDIX_hydrolase-like_dom_sf"/>
</dbReference>
<evidence type="ECO:0000256" key="2">
    <source>
        <dbReference type="ARBA" id="ARBA00022801"/>
    </source>
</evidence>
<feature type="domain" description="Nudix hydrolase" evidence="3">
    <location>
        <begin position="1"/>
        <end position="131"/>
    </location>
</feature>
<accession>A0A845M520</accession>
<dbReference type="PANTHER" id="PTHR43046">
    <property type="entry name" value="GDP-MANNOSE MANNOSYL HYDROLASE"/>
    <property type="match status" value="1"/>
</dbReference>
<comment type="cofactor">
    <cofactor evidence="1">
        <name>Mg(2+)</name>
        <dbReference type="ChEBI" id="CHEBI:18420"/>
    </cofactor>
</comment>
<dbReference type="SUPFAM" id="SSF55811">
    <property type="entry name" value="Nudix"/>
    <property type="match status" value="1"/>
</dbReference>
<dbReference type="RefSeq" id="WP_161353558.1">
    <property type="nucleotide sequence ID" value="NZ_WTUX01000022.1"/>
</dbReference>